<dbReference type="EMBL" id="NBNE01000180">
    <property type="protein sequence ID" value="OWZ21882.1"/>
    <property type="molecule type" value="Genomic_DNA"/>
</dbReference>
<name>A0A225WWF5_9STRA</name>
<organism evidence="1 2">
    <name type="scientific">Phytophthora megakarya</name>
    <dbReference type="NCBI Taxonomy" id="4795"/>
    <lineage>
        <taxon>Eukaryota</taxon>
        <taxon>Sar</taxon>
        <taxon>Stramenopiles</taxon>
        <taxon>Oomycota</taxon>
        <taxon>Peronosporomycetes</taxon>
        <taxon>Peronosporales</taxon>
        <taxon>Peronosporaceae</taxon>
        <taxon>Phytophthora</taxon>
    </lineage>
</organism>
<protein>
    <submittedName>
        <fullName evidence="1">Uncharacterized protein</fullName>
    </submittedName>
</protein>
<dbReference type="OrthoDB" id="118391at2759"/>
<proteinExistence type="predicted"/>
<comment type="caution">
    <text evidence="1">The sequence shown here is derived from an EMBL/GenBank/DDBJ whole genome shotgun (WGS) entry which is preliminary data.</text>
</comment>
<reference evidence="2" key="1">
    <citation type="submission" date="2017-03" db="EMBL/GenBank/DDBJ databases">
        <title>Phytopthora megakarya and P. palmivora, two closely related causual agents of cacao black pod achieved similar genome size and gene model numbers by different mechanisms.</title>
        <authorList>
            <person name="Ali S."/>
            <person name="Shao J."/>
            <person name="Larry D.J."/>
            <person name="Kronmiller B."/>
            <person name="Shen D."/>
            <person name="Strem M.D."/>
            <person name="Melnick R.L."/>
            <person name="Guiltinan M.J."/>
            <person name="Tyler B.M."/>
            <person name="Meinhardt L.W."/>
            <person name="Bailey B.A."/>
        </authorList>
    </citation>
    <scope>NUCLEOTIDE SEQUENCE [LARGE SCALE GENOMIC DNA]</scope>
    <source>
        <strain evidence="2">zdho120</strain>
    </source>
</reference>
<dbReference type="Proteomes" id="UP000198211">
    <property type="component" value="Unassembled WGS sequence"/>
</dbReference>
<dbReference type="AlphaFoldDB" id="A0A225WWF5"/>
<evidence type="ECO:0000313" key="1">
    <source>
        <dbReference type="EMBL" id="OWZ21882.1"/>
    </source>
</evidence>
<gene>
    <name evidence="1" type="ORF">PHMEG_0003511</name>
</gene>
<keyword evidence="2" id="KW-1185">Reference proteome</keyword>
<evidence type="ECO:0000313" key="2">
    <source>
        <dbReference type="Proteomes" id="UP000198211"/>
    </source>
</evidence>
<sequence length="341" mass="39374">MIKEYQQLDVALNLRLAAIQDRKDNSRQPILDILQQLALDRVALANENELIWRKIKNYTKFQHSIFTASLEFTRNSQAANVGDLSTASFLEDEYRKWCVLFPNGEPSFYFHPFTRTEFNSAITRYTDSLSTRPFSVPATGTLFSWTVHHSPLWRRQDDKIVASSVFTTRVNCGLEYADAIVTSKSLDSRPLLLTPPKWRNDQRPYVTTLVLQKFDNNSSVMVCNIPGDIHLRYFQLAQRQETVDEESGHRSVEFRAVMADSEANARNRAAEGPMSNVHWSFEGGHSLKLTYVDQGTIDIEYHHWAVIDSELHARHLYIQWAQYVTTFGYDIGTETKLIRCR</sequence>
<accession>A0A225WWF5</accession>